<gene>
    <name evidence="1" type="ORF">IFO67_02860</name>
</gene>
<dbReference type="EMBL" id="JACYTO010000001">
    <property type="protein sequence ID" value="MBD8501814.1"/>
    <property type="molecule type" value="Genomic_DNA"/>
</dbReference>
<dbReference type="Pfam" id="PF06099">
    <property type="entry name" value="Phenol_hyd_sub"/>
    <property type="match status" value="1"/>
</dbReference>
<evidence type="ECO:0000313" key="2">
    <source>
        <dbReference type="Proteomes" id="UP000603602"/>
    </source>
</evidence>
<sequence>MELSPAAPAGFDLSRRFVRVTGTRPNGFVEFEFAIGEPELFVEMILGKEAFEEFCTANAVTMLDPDGSTVVGGADEDWNWRLADATRTRFR</sequence>
<organism evidence="1 2">
    <name type="scientific">Thauera sedimentorum</name>
    <dbReference type="NCBI Taxonomy" id="2767595"/>
    <lineage>
        <taxon>Bacteria</taxon>
        <taxon>Pseudomonadati</taxon>
        <taxon>Pseudomonadota</taxon>
        <taxon>Betaproteobacteria</taxon>
        <taxon>Rhodocyclales</taxon>
        <taxon>Zoogloeaceae</taxon>
        <taxon>Thauera</taxon>
    </lineage>
</organism>
<comment type="caution">
    <text evidence="1">The sequence shown here is derived from an EMBL/GenBank/DDBJ whole genome shotgun (WGS) entry which is preliminary data.</text>
</comment>
<dbReference type="InterPro" id="IPR010353">
    <property type="entry name" value="DmpK"/>
</dbReference>
<evidence type="ECO:0000313" key="1">
    <source>
        <dbReference type="EMBL" id="MBD8501814.1"/>
    </source>
</evidence>
<dbReference type="RefSeq" id="WP_187716635.1">
    <property type="nucleotide sequence ID" value="NZ_JACTAH010000001.1"/>
</dbReference>
<reference evidence="2" key="1">
    <citation type="submission" date="2023-07" db="EMBL/GenBank/DDBJ databases">
        <title>Thauera sp. CAU 1555 isolated from sand of Yaerae Beach.</title>
        <authorList>
            <person name="Kim W."/>
        </authorList>
    </citation>
    <scope>NUCLEOTIDE SEQUENCE [LARGE SCALE GENOMIC DNA]</scope>
    <source>
        <strain evidence="2">CAU 1555</strain>
    </source>
</reference>
<proteinExistence type="predicted"/>
<name>A0ABR9B7D4_9RHOO</name>
<keyword evidence="2" id="KW-1185">Reference proteome</keyword>
<protein>
    <submittedName>
        <fullName evidence="1">Phenol hydroxylase subunit</fullName>
    </submittedName>
</protein>
<dbReference type="PIRSF" id="PIRSF000039">
    <property type="entry name" value="Phenol_monooxy_K"/>
    <property type="match status" value="1"/>
</dbReference>
<accession>A0ABR9B7D4</accession>
<dbReference type="Proteomes" id="UP000603602">
    <property type="component" value="Unassembled WGS sequence"/>
</dbReference>